<gene>
    <name evidence="12" type="ORF">MNBD_PLANCTO03-2105</name>
</gene>
<dbReference type="InterPro" id="IPR035684">
    <property type="entry name" value="ArgRS_core"/>
</dbReference>
<protein>
    <recommendedName>
        <fullName evidence="2">arginine--tRNA ligase</fullName>
        <ecNumber evidence="2">6.1.1.19</ecNumber>
    </recommendedName>
</protein>
<dbReference type="NCBIfam" id="TIGR00456">
    <property type="entry name" value="argS"/>
    <property type="match status" value="1"/>
</dbReference>
<proteinExistence type="inferred from homology"/>
<name>A0A3B1E8N0_9ZZZZ</name>
<dbReference type="SUPFAM" id="SSF52374">
    <property type="entry name" value="Nucleotidylyl transferase"/>
    <property type="match status" value="1"/>
</dbReference>
<dbReference type="SUPFAM" id="SSF55190">
    <property type="entry name" value="Arginyl-tRNA synthetase (ArgRS), N-terminal 'additional' domain"/>
    <property type="match status" value="1"/>
</dbReference>
<evidence type="ECO:0000256" key="2">
    <source>
        <dbReference type="ARBA" id="ARBA00012837"/>
    </source>
</evidence>
<keyword evidence="6" id="KW-0648">Protein biosynthesis</keyword>
<evidence type="ECO:0000256" key="1">
    <source>
        <dbReference type="ARBA" id="ARBA00005594"/>
    </source>
</evidence>
<keyword evidence="7 12" id="KW-0030">Aminoacyl-tRNA synthetase</keyword>
<dbReference type="InterPro" id="IPR036695">
    <property type="entry name" value="Arg-tRNA-synth_N_sf"/>
</dbReference>
<dbReference type="FunFam" id="1.10.730.10:FF:000006">
    <property type="entry name" value="Arginyl-tRNA synthetase 2, mitochondrial"/>
    <property type="match status" value="1"/>
</dbReference>
<feature type="domain" description="Arginyl tRNA synthetase N-terminal" evidence="11">
    <location>
        <begin position="1"/>
        <end position="60"/>
    </location>
</feature>
<feature type="domain" description="DALR anticodon binding" evidence="10">
    <location>
        <begin position="467"/>
        <end position="586"/>
    </location>
</feature>
<dbReference type="PANTHER" id="PTHR11956">
    <property type="entry name" value="ARGINYL-TRNA SYNTHETASE"/>
    <property type="match status" value="1"/>
</dbReference>
<dbReference type="AlphaFoldDB" id="A0A3B1E8N0"/>
<evidence type="ECO:0000256" key="9">
    <source>
        <dbReference type="SAM" id="Coils"/>
    </source>
</evidence>
<feature type="coiled-coil region" evidence="9">
    <location>
        <begin position="196"/>
        <end position="223"/>
    </location>
</feature>
<evidence type="ECO:0000256" key="7">
    <source>
        <dbReference type="ARBA" id="ARBA00023146"/>
    </source>
</evidence>
<organism evidence="12">
    <name type="scientific">hydrothermal vent metagenome</name>
    <dbReference type="NCBI Taxonomy" id="652676"/>
    <lineage>
        <taxon>unclassified sequences</taxon>
        <taxon>metagenomes</taxon>
        <taxon>ecological metagenomes</taxon>
    </lineage>
</organism>
<accession>A0A3B1E8N0</accession>
<dbReference type="InterPro" id="IPR005148">
    <property type="entry name" value="Arg-tRNA-synth_N"/>
</dbReference>
<dbReference type="EC" id="6.1.1.19" evidence="2"/>
<comment type="similarity">
    <text evidence="1">Belongs to the class-I aminoacyl-tRNA synthetase family.</text>
</comment>
<dbReference type="InterPro" id="IPR014729">
    <property type="entry name" value="Rossmann-like_a/b/a_fold"/>
</dbReference>
<dbReference type="Pfam" id="PF03485">
    <property type="entry name" value="Arg_tRNA_synt_N"/>
    <property type="match status" value="1"/>
</dbReference>
<evidence type="ECO:0000313" key="12">
    <source>
        <dbReference type="EMBL" id="VAX41687.1"/>
    </source>
</evidence>
<evidence type="ECO:0000256" key="4">
    <source>
        <dbReference type="ARBA" id="ARBA00022741"/>
    </source>
</evidence>
<evidence type="ECO:0000256" key="3">
    <source>
        <dbReference type="ARBA" id="ARBA00022598"/>
    </source>
</evidence>
<feature type="non-terminal residue" evidence="12">
    <location>
        <position position="1"/>
    </location>
</feature>
<dbReference type="HAMAP" id="MF_00123">
    <property type="entry name" value="Arg_tRNA_synth"/>
    <property type="match status" value="1"/>
</dbReference>
<dbReference type="Pfam" id="PF05746">
    <property type="entry name" value="DALR_1"/>
    <property type="match status" value="1"/>
</dbReference>
<keyword evidence="4" id="KW-0547">Nucleotide-binding</keyword>
<evidence type="ECO:0000259" key="10">
    <source>
        <dbReference type="SMART" id="SM00836"/>
    </source>
</evidence>
<dbReference type="SMART" id="SM01016">
    <property type="entry name" value="Arg_tRNA_synt_N"/>
    <property type="match status" value="1"/>
</dbReference>
<dbReference type="SMART" id="SM00836">
    <property type="entry name" value="DALR_1"/>
    <property type="match status" value="1"/>
</dbReference>
<dbReference type="PANTHER" id="PTHR11956:SF5">
    <property type="entry name" value="ARGININE--TRNA LIGASE, CYTOPLASMIC"/>
    <property type="match status" value="1"/>
</dbReference>
<sequence>SKRAELGDFQSNAAMPLAKRLGMKPRDLAAAIVEKLDVADLCEPVTEADIAGPGFLNFRLKPEALSTLLDRLDTPDLGLPAPAEPQTIVIDVCGVNLAKQMHVGHLRATVIGDTLARTFERLGESVIRQNHVGDWGLPIAMVTRKIQLELDAGRLALNALTLDDLDRLYRAAQFECSGQGKALEIAEKYSLGPKVDAELRAQHEEAMEHLAEAKQTLVALQRHEPEVFTIWKRIYEVTMGACLEACEILHTRITEADNAGESSYSEELVQVVEDLTARNIAEEHDGALLIRLDSAEDGKIAQPCLIRKCDGGYLYATTDIAAIRRRVQTLGADRVIYTVDARQRLHFRQVFAASRKAGYATKPGADVPSVLEHAAFGTVLGNDGKPFKTRSGENVRLCDLLDEAVERAATTVATKNPDLAADERATIAKAVGIAAIKYADLSSERIKDYVFNFDRMLAFEGNTGPYLLYALVRTRSVFRKAEEAGVPLNHADAPIVISEPAEKALALELLRYPSAVQSVASLLEPMRLCGYLYNLAGAYSSFYDACPVLRAETDDLRRSRLRLCALTARVLEDGLEVLGLPTVERM</sequence>
<dbReference type="EMBL" id="UOGK01000578">
    <property type="protein sequence ID" value="VAX41687.1"/>
    <property type="molecule type" value="Genomic_DNA"/>
</dbReference>
<keyword evidence="9" id="KW-0175">Coiled coil</keyword>
<evidence type="ECO:0000256" key="8">
    <source>
        <dbReference type="ARBA" id="ARBA00049339"/>
    </source>
</evidence>
<dbReference type="PRINTS" id="PR01038">
    <property type="entry name" value="TRNASYNTHARG"/>
</dbReference>
<dbReference type="Pfam" id="PF00750">
    <property type="entry name" value="tRNA-synt_1d"/>
    <property type="match status" value="1"/>
</dbReference>
<dbReference type="InterPro" id="IPR001278">
    <property type="entry name" value="Arg-tRNA-ligase"/>
</dbReference>
<dbReference type="GO" id="GO:0005737">
    <property type="term" value="C:cytoplasm"/>
    <property type="evidence" value="ECO:0007669"/>
    <property type="project" value="InterPro"/>
</dbReference>
<dbReference type="Gene3D" id="3.30.1360.70">
    <property type="entry name" value="Arginyl tRNA synthetase N-terminal domain"/>
    <property type="match status" value="1"/>
</dbReference>
<dbReference type="Gene3D" id="1.10.730.10">
    <property type="entry name" value="Isoleucyl-tRNA Synthetase, Domain 1"/>
    <property type="match status" value="1"/>
</dbReference>
<dbReference type="InterPro" id="IPR008909">
    <property type="entry name" value="DALR_anticod-bd"/>
</dbReference>
<dbReference type="GO" id="GO:0006420">
    <property type="term" value="P:arginyl-tRNA aminoacylation"/>
    <property type="evidence" value="ECO:0007669"/>
    <property type="project" value="InterPro"/>
</dbReference>
<evidence type="ECO:0000256" key="5">
    <source>
        <dbReference type="ARBA" id="ARBA00022840"/>
    </source>
</evidence>
<dbReference type="SUPFAM" id="SSF47323">
    <property type="entry name" value="Anticodon-binding domain of a subclass of class I aminoacyl-tRNA synthetases"/>
    <property type="match status" value="1"/>
</dbReference>
<dbReference type="CDD" id="cd07956">
    <property type="entry name" value="Anticodon_Ia_Arg"/>
    <property type="match status" value="1"/>
</dbReference>
<evidence type="ECO:0000256" key="6">
    <source>
        <dbReference type="ARBA" id="ARBA00022917"/>
    </source>
</evidence>
<keyword evidence="3 12" id="KW-0436">Ligase</keyword>
<reference evidence="12" key="1">
    <citation type="submission" date="2018-06" db="EMBL/GenBank/DDBJ databases">
        <authorList>
            <person name="Zhirakovskaya E."/>
        </authorList>
    </citation>
    <scope>NUCLEOTIDE SEQUENCE</scope>
</reference>
<keyword evidence="5" id="KW-0067">ATP-binding</keyword>
<dbReference type="InterPro" id="IPR009080">
    <property type="entry name" value="tRNAsynth_Ia_anticodon-bd"/>
</dbReference>
<evidence type="ECO:0000259" key="11">
    <source>
        <dbReference type="SMART" id="SM01016"/>
    </source>
</evidence>
<dbReference type="Gene3D" id="3.40.50.620">
    <property type="entry name" value="HUPs"/>
    <property type="match status" value="1"/>
</dbReference>
<dbReference type="GO" id="GO:0005524">
    <property type="term" value="F:ATP binding"/>
    <property type="evidence" value="ECO:0007669"/>
    <property type="project" value="UniProtKB-KW"/>
</dbReference>
<comment type="catalytic activity">
    <reaction evidence="8">
        <text>tRNA(Arg) + L-arginine + ATP = L-arginyl-tRNA(Arg) + AMP + diphosphate</text>
        <dbReference type="Rhea" id="RHEA:20301"/>
        <dbReference type="Rhea" id="RHEA-COMP:9658"/>
        <dbReference type="Rhea" id="RHEA-COMP:9673"/>
        <dbReference type="ChEBI" id="CHEBI:30616"/>
        <dbReference type="ChEBI" id="CHEBI:32682"/>
        <dbReference type="ChEBI" id="CHEBI:33019"/>
        <dbReference type="ChEBI" id="CHEBI:78442"/>
        <dbReference type="ChEBI" id="CHEBI:78513"/>
        <dbReference type="ChEBI" id="CHEBI:456215"/>
        <dbReference type="EC" id="6.1.1.19"/>
    </reaction>
</comment>
<dbReference type="GO" id="GO:0004814">
    <property type="term" value="F:arginine-tRNA ligase activity"/>
    <property type="evidence" value="ECO:0007669"/>
    <property type="project" value="UniProtKB-EC"/>
</dbReference>